<protein>
    <submittedName>
        <fullName evidence="2">Dipicolinate synthase subunit B</fullName>
    </submittedName>
</protein>
<dbReference type="EMBL" id="DXET01000223">
    <property type="protein sequence ID" value="HIX82274.1"/>
    <property type="molecule type" value="Genomic_DNA"/>
</dbReference>
<dbReference type="Gene3D" id="3.40.50.1950">
    <property type="entry name" value="Flavin prenyltransferase-like"/>
    <property type="match status" value="1"/>
</dbReference>
<dbReference type="Proteomes" id="UP000886724">
    <property type="component" value="Unassembled WGS sequence"/>
</dbReference>
<sequence length="196" mass="21960">MLENKKIGIGLTGSFCSLEKTLSVIKDLSKLKCDLYIFASEKILTCDTRFDKADELIEELEKLSKRKIIDNVVDSEIFGPKIPLDIMLVMPCSGNTLAKLTYGLNDNAVTMACKSTLRNEHNVVLAIATNDALSNSGKNIMQLLNTKHFYLVPMYQDDYIKKPNSMLFDENLVIPTLINALNNKQIQPVLEGNKDD</sequence>
<reference evidence="2" key="2">
    <citation type="submission" date="2021-04" db="EMBL/GenBank/DDBJ databases">
        <authorList>
            <person name="Gilroy R."/>
        </authorList>
    </citation>
    <scope>NUCLEOTIDE SEQUENCE</scope>
    <source>
        <strain evidence="2">ChiGjej1B1-14440</strain>
    </source>
</reference>
<dbReference type="Pfam" id="PF02441">
    <property type="entry name" value="Flavoprotein"/>
    <property type="match status" value="1"/>
</dbReference>
<dbReference type="InterPro" id="IPR036551">
    <property type="entry name" value="Flavin_trans-like"/>
</dbReference>
<dbReference type="NCBIfam" id="NF006161">
    <property type="entry name" value="PRK08305.1"/>
    <property type="match status" value="1"/>
</dbReference>
<proteinExistence type="predicted"/>
<dbReference type="AlphaFoldDB" id="A0A9D2BP03"/>
<organism evidence="2 3">
    <name type="scientific">Candidatus Erysipelatoclostridium merdavium</name>
    <dbReference type="NCBI Taxonomy" id="2838566"/>
    <lineage>
        <taxon>Bacteria</taxon>
        <taxon>Bacillati</taxon>
        <taxon>Bacillota</taxon>
        <taxon>Erysipelotrichia</taxon>
        <taxon>Erysipelotrichales</taxon>
        <taxon>Erysipelotrichales incertae sedis</taxon>
    </lineage>
</organism>
<evidence type="ECO:0000313" key="2">
    <source>
        <dbReference type="EMBL" id="HIX82274.1"/>
    </source>
</evidence>
<reference evidence="2" key="1">
    <citation type="journal article" date="2021" name="PeerJ">
        <title>Extensive microbial diversity within the chicken gut microbiome revealed by metagenomics and culture.</title>
        <authorList>
            <person name="Gilroy R."/>
            <person name="Ravi A."/>
            <person name="Getino M."/>
            <person name="Pursley I."/>
            <person name="Horton D.L."/>
            <person name="Alikhan N.F."/>
            <person name="Baker D."/>
            <person name="Gharbi K."/>
            <person name="Hall N."/>
            <person name="Watson M."/>
            <person name="Adriaenssens E.M."/>
            <person name="Foster-Nyarko E."/>
            <person name="Jarju S."/>
            <person name="Secka A."/>
            <person name="Antonio M."/>
            <person name="Oren A."/>
            <person name="Chaudhuri R.R."/>
            <person name="La Ragione R."/>
            <person name="Hildebrand F."/>
            <person name="Pallen M.J."/>
        </authorList>
    </citation>
    <scope>NUCLEOTIDE SEQUENCE</scope>
    <source>
        <strain evidence="2">ChiGjej1B1-14440</strain>
    </source>
</reference>
<accession>A0A9D2BP03</accession>
<evidence type="ECO:0000313" key="3">
    <source>
        <dbReference type="Proteomes" id="UP000886724"/>
    </source>
</evidence>
<name>A0A9D2BP03_9FIRM</name>
<evidence type="ECO:0000259" key="1">
    <source>
        <dbReference type="Pfam" id="PF02441"/>
    </source>
</evidence>
<feature type="domain" description="Flavoprotein" evidence="1">
    <location>
        <begin position="5"/>
        <end position="164"/>
    </location>
</feature>
<dbReference type="GO" id="GO:0003824">
    <property type="term" value="F:catalytic activity"/>
    <property type="evidence" value="ECO:0007669"/>
    <property type="project" value="InterPro"/>
</dbReference>
<gene>
    <name evidence="2" type="ORF">H9980_09950</name>
</gene>
<dbReference type="SUPFAM" id="SSF52507">
    <property type="entry name" value="Homo-oligomeric flavin-containing Cys decarboxylases, HFCD"/>
    <property type="match status" value="1"/>
</dbReference>
<dbReference type="InterPro" id="IPR003382">
    <property type="entry name" value="Flavoprotein"/>
</dbReference>
<comment type="caution">
    <text evidence="2">The sequence shown here is derived from an EMBL/GenBank/DDBJ whole genome shotgun (WGS) entry which is preliminary data.</text>
</comment>